<dbReference type="RefSeq" id="WP_161921575.1">
    <property type="nucleotide sequence ID" value="NZ_JAACYS010000078.1"/>
</dbReference>
<evidence type="ECO:0000256" key="1">
    <source>
        <dbReference type="ARBA" id="ARBA00001913"/>
    </source>
</evidence>
<keyword evidence="6 9" id="KW-0378">Hydrolase</keyword>
<evidence type="ECO:0000256" key="4">
    <source>
        <dbReference type="ARBA" id="ARBA00022525"/>
    </source>
</evidence>
<dbReference type="InterPro" id="IPR022398">
    <property type="entry name" value="Peptidase_S8_His-AS"/>
</dbReference>
<evidence type="ECO:0000313" key="12">
    <source>
        <dbReference type="EMBL" id="NCU18747.1"/>
    </source>
</evidence>
<name>A0ABX0A5M9_9BACI</name>
<protein>
    <submittedName>
        <fullName evidence="12">S8 family serine peptidase</fullName>
    </submittedName>
</protein>
<evidence type="ECO:0000256" key="3">
    <source>
        <dbReference type="ARBA" id="ARBA00011073"/>
    </source>
</evidence>
<feature type="active site" description="Charge relay system" evidence="9">
    <location>
        <position position="141"/>
    </location>
</feature>
<keyword evidence="10" id="KW-1133">Transmembrane helix</keyword>
<dbReference type="Pfam" id="PF00082">
    <property type="entry name" value="Peptidase_S8"/>
    <property type="match status" value="1"/>
</dbReference>
<feature type="active site" description="Charge relay system" evidence="9">
    <location>
        <position position="330"/>
    </location>
</feature>
<dbReference type="PRINTS" id="PR00723">
    <property type="entry name" value="SUBTILISIN"/>
</dbReference>
<keyword evidence="7 9" id="KW-0720">Serine protease</keyword>
<dbReference type="PANTHER" id="PTHR43806">
    <property type="entry name" value="PEPTIDASE S8"/>
    <property type="match status" value="1"/>
</dbReference>
<dbReference type="InterPro" id="IPR000209">
    <property type="entry name" value="Peptidase_S8/S53_dom"/>
</dbReference>
<feature type="transmembrane region" description="Helical" evidence="10">
    <location>
        <begin position="9"/>
        <end position="26"/>
    </location>
</feature>
<comment type="cofactor">
    <cofactor evidence="1">
        <name>Ca(2+)</name>
        <dbReference type="ChEBI" id="CHEBI:29108"/>
    </cofactor>
</comment>
<keyword evidence="13" id="KW-1185">Reference proteome</keyword>
<keyword evidence="4" id="KW-0964">Secreted</keyword>
<evidence type="ECO:0000256" key="10">
    <source>
        <dbReference type="SAM" id="Phobius"/>
    </source>
</evidence>
<dbReference type="Gene3D" id="3.40.50.200">
    <property type="entry name" value="Peptidase S8/S53 domain"/>
    <property type="match status" value="1"/>
</dbReference>
<evidence type="ECO:0000256" key="5">
    <source>
        <dbReference type="ARBA" id="ARBA00022670"/>
    </source>
</evidence>
<feature type="domain" description="Peptidase S8/S53" evidence="11">
    <location>
        <begin position="134"/>
        <end position="378"/>
    </location>
</feature>
<evidence type="ECO:0000313" key="13">
    <source>
        <dbReference type="Proteomes" id="UP000743899"/>
    </source>
</evidence>
<organism evidence="12 13">
    <name type="scientific">Pallidibacillus pasinlerensis</name>
    <dbReference type="NCBI Taxonomy" id="2703818"/>
    <lineage>
        <taxon>Bacteria</taxon>
        <taxon>Bacillati</taxon>
        <taxon>Bacillota</taxon>
        <taxon>Bacilli</taxon>
        <taxon>Bacillales</taxon>
        <taxon>Bacillaceae</taxon>
        <taxon>Pallidibacillus</taxon>
    </lineage>
</organism>
<comment type="similarity">
    <text evidence="3 9">Belongs to the peptidase S8 family.</text>
</comment>
<keyword evidence="10" id="KW-0812">Transmembrane</keyword>
<dbReference type="EMBL" id="JAACYS010000078">
    <property type="protein sequence ID" value="NCU18747.1"/>
    <property type="molecule type" value="Genomic_DNA"/>
</dbReference>
<keyword evidence="8" id="KW-0106">Calcium</keyword>
<keyword evidence="5 9" id="KW-0645">Protease</keyword>
<dbReference type="PROSITE" id="PS00137">
    <property type="entry name" value="SUBTILASE_HIS"/>
    <property type="match status" value="1"/>
</dbReference>
<accession>A0ABX0A5M9</accession>
<dbReference type="InterPro" id="IPR050131">
    <property type="entry name" value="Peptidase_S8_subtilisin-like"/>
</dbReference>
<dbReference type="PROSITE" id="PS51892">
    <property type="entry name" value="SUBTILASE"/>
    <property type="match status" value="1"/>
</dbReference>
<dbReference type="PROSITE" id="PS00136">
    <property type="entry name" value="SUBTILASE_ASP"/>
    <property type="match status" value="1"/>
</dbReference>
<comment type="subcellular location">
    <subcellularLocation>
        <location evidence="2">Secreted</location>
    </subcellularLocation>
</comment>
<dbReference type="Proteomes" id="UP000743899">
    <property type="component" value="Unassembled WGS sequence"/>
</dbReference>
<evidence type="ECO:0000256" key="9">
    <source>
        <dbReference type="PROSITE-ProRule" id="PRU01240"/>
    </source>
</evidence>
<evidence type="ECO:0000256" key="2">
    <source>
        <dbReference type="ARBA" id="ARBA00004613"/>
    </source>
</evidence>
<dbReference type="PANTHER" id="PTHR43806:SF11">
    <property type="entry name" value="CEREVISIN-RELATED"/>
    <property type="match status" value="1"/>
</dbReference>
<keyword evidence="10" id="KW-0472">Membrane</keyword>
<gene>
    <name evidence="12" type="ORF">GW534_13690</name>
</gene>
<evidence type="ECO:0000256" key="8">
    <source>
        <dbReference type="ARBA" id="ARBA00022837"/>
    </source>
</evidence>
<feature type="active site" description="Charge relay system" evidence="9">
    <location>
        <position position="174"/>
    </location>
</feature>
<proteinExistence type="inferred from homology"/>
<dbReference type="InterPro" id="IPR023827">
    <property type="entry name" value="Peptidase_S8_Asp-AS"/>
</dbReference>
<comment type="caution">
    <text evidence="12">The sequence shown here is derived from an EMBL/GenBank/DDBJ whole genome shotgun (WGS) entry which is preliminary data.</text>
</comment>
<dbReference type="SUPFAM" id="SSF52743">
    <property type="entry name" value="Subtilisin-like"/>
    <property type="match status" value="1"/>
</dbReference>
<dbReference type="InterPro" id="IPR036852">
    <property type="entry name" value="Peptidase_S8/S53_dom_sf"/>
</dbReference>
<dbReference type="InterPro" id="IPR015500">
    <property type="entry name" value="Peptidase_S8_subtilisin-rel"/>
</dbReference>
<reference evidence="12 13" key="1">
    <citation type="submission" date="2020-01" db="EMBL/GenBank/DDBJ databases">
        <title>A novel Bacillus sp. from Pasinler.</title>
        <authorList>
            <person name="Adiguzel A."/>
            <person name="Ay H."/>
            <person name="Baltaci M.O."/>
        </authorList>
    </citation>
    <scope>NUCLEOTIDE SEQUENCE [LARGE SCALE GENOMIC DNA]</scope>
    <source>
        <strain evidence="12 13">P1</strain>
    </source>
</reference>
<sequence length="519" mass="57159">MREYTQTKWIFAILIMILPIFIYLIGEKSEITYAEQNPDEVEIIVQYKTDADSDEINIHGDKNIKELEKITVKKEELEETLEKLQMQDHVLYVEEDVSVEIHGQPNDMYYSEQWYIGAIGADEAWKKSSVADETITVAVIDTGVDANHVDLKGKVLAGYNFLENNTNTADVNGHGTAVAGIIAAIYNNQVGISGITGDAEVQILPLKVAGNDGKGKVSDMVEAIFYAMEYGVDVINISMGTSNYSTILEDAIESATSKDIVVVASAGNDGTSEKEYPASYPSVISVGSVSKKNTLSTFSNYNEQVDFVAPGESILTTSPNDLLKYYNGTSFSSAVVSGAAAYILATDPTMSSDILINKLEETATDLGPTGKDQQYGYGLINLARAVTEQKAAAIPEKYKELESLKINGNDFYLQIKFTTGIDSVSINEDTVFILDEYGEKIDVQYQFESNNEKVNVITDPVNYKMGKSYYLFVDQGVKSNKGRALNQPIVIQFMWDEEAGTLMLNQEFGLEVLEKIDGQ</sequence>
<evidence type="ECO:0000256" key="6">
    <source>
        <dbReference type="ARBA" id="ARBA00022801"/>
    </source>
</evidence>
<evidence type="ECO:0000256" key="7">
    <source>
        <dbReference type="ARBA" id="ARBA00022825"/>
    </source>
</evidence>
<evidence type="ECO:0000259" key="11">
    <source>
        <dbReference type="Pfam" id="PF00082"/>
    </source>
</evidence>